<keyword evidence="1" id="KW-0433">Leucine-rich repeat</keyword>
<dbReference type="PANTHER" id="PTHR24366">
    <property type="entry name" value="IG(IMMUNOGLOBULIN) AND LRR(LEUCINE RICH REPEAT) DOMAINS"/>
    <property type="match status" value="1"/>
</dbReference>
<evidence type="ECO:0000256" key="3">
    <source>
        <dbReference type="ARBA" id="ARBA00022737"/>
    </source>
</evidence>
<keyword evidence="2" id="KW-0732">Signal</keyword>
<dbReference type="PROSITE" id="PS51450">
    <property type="entry name" value="LRR"/>
    <property type="match status" value="1"/>
</dbReference>
<dbReference type="InterPro" id="IPR000483">
    <property type="entry name" value="Cys-rich_flank_reg_C"/>
</dbReference>
<proteinExistence type="predicted"/>
<dbReference type="InterPro" id="IPR001611">
    <property type="entry name" value="Leu-rich_rpt"/>
</dbReference>
<protein>
    <submittedName>
        <fullName evidence="6">Carboxypeptidase N subunit 2-like</fullName>
    </submittedName>
</protein>
<dbReference type="RefSeq" id="XP_013411237.1">
    <property type="nucleotide sequence ID" value="XM_013555783.1"/>
</dbReference>
<reference evidence="6" key="1">
    <citation type="submission" date="2025-08" db="UniProtKB">
        <authorList>
            <consortium name="RefSeq"/>
        </authorList>
    </citation>
    <scope>IDENTIFICATION</scope>
    <source>
        <tissue evidence="6">Gonads</tissue>
    </source>
</reference>
<keyword evidence="5" id="KW-1185">Reference proteome</keyword>
<dbReference type="Proteomes" id="UP000085678">
    <property type="component" value="Unplaced"/>
</dbReference>
<sequence length="507" mass="57183">MPEDMKSLPYLSRIDLSGNQISSLRLNKSISSANKLHVWLKANVIIKITREDMRAYSHVHGLSLDIQRNKLTHVETDAFADFKYISGLVFSGNPICKSSSQDLKCIGLQNLTKSLQFVSVSSLHLDKIGLNVDNLTGDYFVHLSNSNVTELSLNGNPMTVVHHTAFVPLKHLRTLNLGNCDIETFQLVNLCRLQTLNLSNNKLRSFGEVLSEILVKCSKLSQLDLSSTFKVTGDEECVIKNHGSLRSLTLSGNSLCKSIVLRNLVSLQTVKMSDVTGKKSFNMAKHLQMSMLPSLTKICFQNNRAYLSEKADIFKNVPTLTELYLDNNQFYRILPLDPDILKDLFRPLRQLRNLSLTANKLTELPLGMFDGLANLTTLHLYTNSLRSLPVEIFRHQRHMTDLHLDHNSIFTLSGHMFANLTALKNFNYARNKIICDCNIRSFQSWLATTSVNVQGPRELCFGPEWAQKTPIKEFRPSWFACDDHSVYLAAISGGCVFFCNFSLCCPL</sequence>
<dbReference type="InterPro" id="IPR032675">
    <property type="entry name" value="LRR_dom_sf"/>
</dbReference>
<dbReference type="InterPro" id="IPR003591">
    <property type="entry name" value="Leu-rich_rpt_typical-subtyp"/>
</dbReference>
<dbReference type="SMART" id="SM00369">
    <property type="entry name" value="LRR_TYP"/>
    <property type="match status" value="8"/>
</dbReference>
<dbReference type="InParanoid" id="A0A1S3JLI9"/>
<dbReference type="PRINTS" id="PR00019">
    <property type="entry name" value="LEURICHRPT"/>
</dbReference>
<dbReference type="STRING" id="7574.A0A1S3JLI9"/>
<dbReference type="PANTHER" id="PTHR24366:SF96">
    <property type="entry name" value="LEUCINE RICH REPEAT CONTAINING 53"/>
    <property type="match status" value="1"/>
</dbReference>
<dbReference type="AlphaFoldDB" id="A0A1S3JLI9"/>
<dbReference type="GeneID" id="106174289"/>
<dbReference type="Gene3D" id="3.80.10.10">
    <property type="entry name" value="Ribonuclease Inhibitor"/>
    <property type="match status" value="3"/>
</dbReference>
<gene>
    <name evidence="6" type="primary">LOC106174289</name>
</gene>
<feature type="domain" description="LRRCT" evidence="4">
    <location>
        <begin position="431"/>
        <end position="482"/>
    </location>
</feature>
<accession>A0A1S3JLI9</accession>
<dbReference type="OrthoDB" id="6122461at2759"/>
<dbReference type="SUPFAM" id="SSF52058">
    <property type="entry name" value="L domain-like"/>
    <property type="match status" value="1"/>
</dbReference>
<organism evidence="5 6">
    <name type="scientific">Lingula anatina</name>
    <name type="common">Brachiopod</name>
    <name type="synonym">Lingula unguis</name>
    <dbReference type="NCBI Taxonomy" id="7574"/>
    <lineage>
        <taxon>Eukaryota</taxon>
        <taxon>Metazoa</taxon>
        <taxon>Spiralia</taxon>
        <taxon>Lophotrochozoa</taxon>
        <taxon>Brachiopoda</taxon>
        <taxon>Linguliformea</taxon>
        <taxon>Lingulata</taxon>
        <taxon>Lingulida</taxon>
        <taxon>Linguloidea</taxon>
        <taxon>Lingulidae</taxon>
        <taxon>Lingula</taxon>
    </lineage>
</organism>
<keyword evidence="3" id="KW-0677">Repeat</keyword>
<dbReference type="Pfam" id="PF13855">
    <property type="entry name" value="LRR_8"/>
    <property type="match status" value="2"/>
</dbReference>
<dbReference type="SMART" id="SM00082">
    <property type="entry name" value="LRRCT"/>
    <property type="match status" value="1"/>
</dbReference>
<evidence type="ECO:0000259" key="4">
    <source>
        <dbReference type="SMART" id="SM00082"/>
    </source>
</evidence>
<name>A0A1S3JLI9_LINAN</name>
<evidence type="ECO:0000256" key="1">
    <source>
        <dbReference type="ARBA" id="ARBA00022614"/>
    </source>
</evidence>
<evidence type="ECO:0000313" key="5">
    <source>
        <dbReference type="Proteomes" id="UP000085678"/>
    </source>
</evidence>
<evidence type="ECO:0000313" key="6">
    <source>
        <dbReference type="RefSeq" id="XP_013411237.1"/>
    </source>
</evidence>
<dbReference type="KEGG" id="lak:106174289"/>
<evidence type="ECO:0000256" key="2">
    <source>
        <dbReference type="ARBA" id="ARBA00022729"/>
    </source>
</evidence>